<reference evidence="1 2" key="1">
    <citation type="journal article" date="2024" name="G3 (Bethesda)">
        <title>Genome assembly of Hibiscus sabdariffa L. provides insights into metabolisms of medicinal natural products.</title>
        <authorList>
            <person name="Kim T."/>
        </authorList>
    </citation>
    <scope>NUCLEOTIDE SEQUENCE [LARGE SCALE GENOMIC DNA]</scope>
    <source>
        <strain evidence="1">TK-2024</strain>
        <tissue evidence="1">Old leaves</tissue>
    </source>
</reference>
<keyword evidence="2" id="KW-1185">Reference proteome</keyword>
<dbReference type="Proteomes" id="UP001472677">
    <property type="component" value="Unassembled WGS sequence"/>
</dbReference>
<organism evidence="1 2">
    <name type="scientific">Hibiscus sabdariffa</name>
    <name type="common">roselle</name>
    <dbReference type="NCBI Taxonomy" id="183260"/>
    <lineage>
        <taxon>Eukaryota</taxon>
        <taxon>Viridiplantae</taxon>
        <taxon>Streptophyta</taxon>
        <taxon>Embryophyta</taxon>
        <taxon>Tracheophyta</taxon>
        <taxon>Spermatophyta</taxon>
        <taxon>Magnoliopsida</taxon>
        <taxon>eudicotyledons</taxon>
        <taxon>Gunneridae</taxon>
        <taxon>Pentapetalae</taxon>
        <taxon>rosids</taxon>
        <taxon>malvids</taxon>
        <taxon>Malvales</taxon>
        <taxon>Malvaceae</taxon>
        <taxon>Malvoideae</taxon>
        <taxon>Hibiscus</taxon>
    </lineage>
</organism>
<proteinExistence type="predicted"/>
<gene>
    <name evidence="1" type="ORF">V6N12_066184</name>
</gene>
<accession>A0ABR2B924</accession>
<sequence>MTYTVVCLQVHVGSPLLLVNLCEQMHNQPVNRVKMLLCRTQFNMSLVIIFLLPWQKMLYLSLCHLKENLRIIQWILELSVLLSCLNKKLFQVKLGLL</sequence>
<comment type="caution">
    <text evidence="1">The sequence shown here is derived from an EMBL/GenBank/DDBJ whole genome shotgun (WGS) entry which is preliminary data.</text>
</comment>
<dbReference type="EMBL" id="JBBPBM010000152">
    <property type="protein sequence ID" value="KAK8503495.1"/>
    <property type="molecule type" value="Genomic_DNA"/>
</dbReference>
<evidence type="ECO:0000313" key="2">
    <source>
        <dbReference type="Proteomes" id="UP001472677"/>
    </source>
</evidence>
<evidence type="ECO:0000313" key="1">
    <source>
        <dbReference type="EMBL" id="KAK8503495.1"/>
    </source>
</evidence>
<protein>
    <submittedName>
        <fullName evidence="1">Uncharacterized protein</fullName>
    </submittedName>
</protein>
<name>A0ABR2B924_9ROSI</name>